<evidence type="ECO:0000256" key="2">
    <source>
        <dbReference type="ARBA" id="ARBA00022729"/>
    </source>
</evidence>
<dbReference type="GO" id="GO:0016787">
    <property type="term" value="F:hydrolase activity"/>
    <property type="evidence" value="ECO:0007669"/>
    <property type="project" value="UniProtKB-KW"/>
</dbReference>
<dbReference type="InterPro" id="IPR000073">
    <property type="entry name" value="AB_hydrolase_1"/>
</dbReference>
<evidence type="ECO:0000256" key="3">
    <source>
        <dbReference type="ARBA" id="ARBA00022801"/>
    </source>
</evidence>
<evidence type="ECO:0000259" key="4">
    <source>
        <dbReference type="Pfam" id="PF00561"/>
    </source>
</evidence>
<evidence type="ECO:0000313" key="6">
    <source>
        <dbReference type="Proteomes" id="UP000530928"/>
    </source>
</evidence>
<evidence type="ECO:0000256" key="1">
    <source>
        <dbReference type="ARBA" id="ARBA00010088"/>
    </source>
</evidence>
<dbReference type="AlphaFoldDB" id="A0A7W0CCM8"/>
<dbReference type="PANTHER" id="PTHR43248:SF29">
    <property type="entry name" value="TRIPEPTIDYL AMINOPEPTIDASE"/>
    <property type="match status" value="1"/>
</dbReference>
<sequence length="486" mass="53552">MLGGLTSQRRTPDQPGVECATVRVPLDHRDPMGQSIKIALNRVRGSVSRDHNHLGTLLVNPGGPGASGRELAEYVAAALPASLADRYDVIGFDPRGVGRSEPSLRCVDPEVYYAPPRPDHVPRTAADERTLVGRAKDYAQRCGNLWAWLLPHLTSENAVRDLDVIRQALGEERISYLGYSYGTYLGALYATMFPTHVKRLVLDSSVDPGAVWYDANLAQNRAFDKRHRAFLAWTAANRSVYKLGRTLKQTTFAWYTMRSRLRERPAGGIVGPSELDDIFTVGGYSDAVWPQLAGAWAAYVRKGKVDGLVRAYRQHAANDAESENGYAVYLGVQCRDAAWPRDWARWRSDMTELHRKAPFMTWPNAWYNAPCAFWSVPGGTPPQVKGSSKLPPILMLQSRLDAATPYSGARNMAKLLPTAHMVVDPGGNHGISLAGNACIDRYLARYLTDGTLPRATTCPAMPGPRPAERMSAAGSGRLTEILVRRR</sequence>
<keyword evidence="2" id="KW-0732">Signal</keyword>
<proteinExistence type="inferred from homology"/>
<gene>
    <name evidence="5" type="ORF">HNR30_000037</name>
</gene>
<dbReference type="Pfam" id="PF00561">
    <property type="entry name" value="Abhydrolase_1"/>
    <property type="match status" value="1"/>
</dbReference>
<name>A0A7W0CCM8_9ACTN</name>
<evidence type="ECO:0000313" key="5">
    <source>
        <dbReference type="EMBL" id="MBA2888702.1"/>
    </source>
</evidence>
<dbReference type="Proteomes" id="UP000530928">
    <property type="component" value="Unassembled WGS sequence"/>
</dbReference>
<dbReference type="Gene3D" id="3.40.50.1820">
    <property type="entry name" value="alpha/beta hydrolase"/>
    <property type="match status" value="1"/>
</dbReference>
<dbReference type="PANTHER" id="PTHR43248">
    <property type="entry name" value="2-SUCCINYL-6-HYDROXY-2,4-CYCLOHEXADIENE-1-CARBOXYLATE SYNTHASE"/>
    <property type="match status" value="1"/>
</dbReference>
<keyword evidence="6" id="KW-1185">Reference proteome</keyword>
<accession>A0A7W0CCM8</accession>
<protein>
    <submittedName>
        <fullName evidence="5">Pimeloyl-ACP methyl ester carboxylesterase</fullName>
    </submittedName>
</protein>
<feature type="domain" description="AB hydrolase-1" evidence="4">
    <location>
        <begin position="56"/>
        <end position="431"/>
    </location>
</feature>
<organism evidence="5 6">
    <name type="scientific">Nonomuraea soli</name>
    <dbReference type="NCBI Taxonomy" id="1032476"/>
    <lineage>
        <taxon>Bacteria</taxon>
        <taxon>Bacillati</taxon>
        <taxon>Actinomycetota</taxon>
        <taxon>Actinomycetes</taxon>
        <taxon>Streptosporangiales</taxon>
        <taxon>Streptosporangiaceae</taxon>
        <taxon>Nonomuraea</taxon>
    </lineage>
</organism>
<dbReference type="RefSeq" id="WP_246377054.1">
    <property type="nucleotide sequence ID" value="NZ_BAABAM010000001.1"/>
</dbReference>
<dbReference type="InterPro" id="IPR029058">
    <property type="entry name" value="AB_hydrolase_fold"/>
</dbReference>
<reference evidence="5 6" key="1">
    <citation type="submission" date="2020-07" db="EMBL/GenBank/DDBJ databases">
        <title>Genomic Encyclopedia of Type Strains, Phase IV (KMG-IV): sequencing the most valuable type-strain genomes for metagenomic binning, comparative biology and taxonomic classification.</title>
        <authorList>
            <person name="Goeker M."/>
        </authorList>
    </citation>
    <scope>NUCLEOTIDE SEQUENCE [LARGE SCALE GENOMIC DNA]</scope>
    <source>
        <strain evidence="5 6">DSM 45533</strain>
    </source>
</reference>
<comment type="caution">
    <text evidence="5">The sequence shown here is derived from an EMBL/GenBank/DDBJ whole genome shotgun (WGS) entry which is preliminary data.</text>
</comment>
<dbReference type="SUPFAM" id="SSF53474">
    <property type="entry name" value="alpha/beta-Hydrolases"/>
    <property type="match status" value="1"/>
</dbReference>
<keyword evidence="3" id="KW-0378">Hydrolase</keyword>
<dbReference type="EMBL" id="JACDUR010000001">
    <property type="protein sequence ID" value="MBA2888702.1"/>
    <property type="molecule type" value="Genomic_DNA"/>
</dbReference>
<dbReference type="InterPro" id="IPR051601">
    <property type="entry name" value="Serine_prot/Carboxylest_S33"/>
</dbReference>
<comment type="similarity">
    <text evidence="1">Belongs to the peptidase S33 family.</text>
</comment>